<feature type="domain" description="Polymerase nucleotidyl transferase" evidence="1">
    <location>
        <begin position="22"/>
        <end position="63"/>
    </location>
</feature>
<dbReference type="AlphaFoldDB" id="A0A5B8RHN5"/>
<dbReference type="InterPro" id="IPR002934">
    <property type="entry name" value="Polymerase_NTP_transf_dom"/>
</dbReference>
<gene>
    <name evidence="2" type="ORF">KBTEX_04487</name>
</gene>
<dbReference type="CDD" id="cd05403">
    <property type="entry name" value="NT_KNTase_like"/>
    <property type="match status" value="1"/>
</dbReference>
<accession>A0A5B8RHN5</accession>
<proteinExistence type="predicted"/>
<dbReference type="SUPFAM" id="SSF81301">
    <property type="entry name" value="Nucleotidyltransferase"/>
    <property type="match status" value="1"/>
</dbReference>
<evidence type="ECO:0000259" key="1">
    <source>
        <dbReference type="Pfam" id="PF01909"/>
    </source>
</evidence>
<dbReference type="Gene3D" id="3.30.460.10">
    <property type="entry name" value="Beta Polymerase, domain 2"/>
    <property type="match status" value="1"/>
</dbReference>
<sequence>MVNGAHPEVYALRLSDDTVALIRRVVREEAGPNARVLLFGSRLRDERRGGDIDLLVEVDTPRSRTRRGLSPAFPAA</sequence>
<dbReference type="Pfam" id="PF01909">
    <property type="entry name" value="NTP_transf_2"/>
    <property type="match status" value="1"/>
</dbReference>
<reference evidence="2" key="1">
    <citation type="submission" date="2019-06" db="EMBL/GenBank/DDBJ databases">
        <authorList>
            <person name="Murdoch R.W."/>
            <person name="Fathepure B."/>
        </authorList>
    </citation>
    <scope>NUCLEOTIDE SEQUENCE</scope>
</reference>
<dbReference type="GO" id="GO:0016779">
    <property type="term" value="F:nucleotidyltransferase activity"/>
    <property type="evidence" value="ECO:0007669"/>
    <property type="project" value="InterPro"/>
</dbReference>
<evidence type="ECO:0000313" key="2">
    <source>
        <dbReference type="EMBL" id="QEA08111.1"/>
    </source>
</evidence>
<protein>
    <recommendedName>
        <fullName evidence="1">Polymerase nucleotidyl transferase domain-containing protein</fullName>
    </recommendedName>
</protein>
<dbReference type="EMBL" id="MN079877">
    <property type="protein sequence ID" value="QEA08111.1"/>
    <property type="molecule type" value="Genomic_DNA"/>
</dbReference>
<organism evidence="2">
    <name type="scientific">uncultured organism</name>
    <dbReference type="NCBI Taxonomy" id="155900"/>
    <lineage>
        <taxon>unclassified sequences</taxon>
        <taxon>environmental samples</taxon>
    </lineage>
</organism>
<name>A0A5B8RHN5_9ZZZZ</name>
<dbReference type="InterPro" id="IPR043519">
    <property type="entry name" value="NT_sf"/>
</dbReference>